<accession>A0ABU0AQ41</accession>
<evidence type="ECO:0000313" key="2">
    <source>
        <dbReference type="Proteomes" id="UP001238088"/>
    </source>
</evidence>
<protein>
    <submittedName>
        <fullName evidence="1">Uncharacterized protein</fullName>
    </submittedName>
</protein>
<reference evidence="1 2" key="1">
    <citation type="submission" date="2023-07" db="EMBL/GenBank/DDBJ databases">
        <title>Genomic Encyclopedia of Type Strains, Phase IV (KMG-IV): sequencing the most valuable type-strain genomes for metagenomic binning, comparative biology and taxonomic classification.</title>
        <authorList>
            <person name="Goeker M."/>
        </authorList>
    </citation>
    <scope>NUCLEOTIDE SEQUENCE [LARGE SCALE GENOMIC DNA]</scope>
    <source>
        <strain evidence="1 2">DSM 23494</strain>
    </source>
</reference>
<dbReference type="EMBL" id="JAUSUB010000024">
    <property type="protein sequence ID" value="MDQ0272508.1"/>
    <property type="molecule type" value="Genomic_DNA"/>
</dbReference>
<gene>
    <name evidence="1" type="ORF">J2S17_004400</name>
</gene>
<proteinExistence type="predicted"/>
<comment type="caution">
    <text evidence="1">The sequence shown here is derived from an EMBL/GenBank/DDBJ whole genome shotgun (WGS) entry which is preliminary data.</text>
</comment>
<name>A0ABU0AQ41_9BACI</name>
<keyword evidence="2" id="KW-1185">Reference proteome</keyword>
<organism evidence="1 2">
    <name type="scientific">Cytobacillus purgationiresistens</name>
    <dbReference type="NCBI Taxonomy" id="863449"/>
    <lineage>
        <taxon>Bacteria</taxon>
        <taxon>Bacillati</taxon>
        <taxon>Bacillota</taxon>
        <taxon>Bacilli</taxon>
        <taxon>Bacillales</taxon>
        <taxon>Bacillaceae</taxon>
        <taxon>Cytobacillus</taxon>
    </lineage>
</organism>
<sequence>MTAPEEAFDFAGSKQEGLPLISMQLETRATEEQFIE</sequence>
<evidence type="ECO:0000313" key="1">
    <source>
        <dbReference type="EMBL" id="MDQ0272508.1"/>
    </source>
</evidence>
<dbReference type="Proteomes" id="UP001238088">
    <property type="component" value="Unassembled WGS sequence"/>
</dbReference>